<dbReference type="GO" id="GO:0031640">
    <property type="term" value="P:killing of cells of another organism"/>
    <property type="evidence" value="ECO:0007669"/>
    <property type="project" value="UniProtKB-KW"/>
</dbReference>
<feature type="transmembrane region" description="Helical" evidence="14">
    <location>
        <begin position="286"/>
        <end position="311"/>
    </location>
</feature>
<evidence type="ECO:0000259" key="15">
    <source>
        <dbReference type="PROSITE" id="PS50893"/>
    </source>
</evidence>
<dbReference type="InterPro" id="IPR036640">
    <property type="entry name" value="ABC1_TM_sf"/>
</dbReference>
<dbReference type="AlphaFoldDB" id="A0A5Q0M1A2"/>
<keyword evidence="10 14" id="KW-0472">Membrane</keyword>
<feature type="domain" description="Peptidase C39" evidence="17">
    <location>
        <begin position="20"/>
        <end position="144"/>
    </location>
</feature>
<comment type="similarity">
    <text evidence="12">Belongs to the ABC transporter superfamily. Cyclolysin exporter (TC 3.A.1.109.2) family.</text>
</comment>
<dbReference type="Gene3D" id="3.40.50.300">
    <property type="entry name" value="P-loop containing nucleotide triphosphate hydrolases"/>
    <property type="match status" value="1"/>
</dbReference>
<dbReference type="PROSITE" id="PS50893">
    <property type="entry name" value="ABC_TRANSPORTER_2"/>
    <property type="match status" value="1"/>
</dbReference>
<evidence type="ECO:0000256" key="1">
    <source>
        <dbReference type="ARBA" id="ARBA00004651"/>
    </source>
</evidence>
<dbReference type="SMART" id="SM00382">
    <property type="entry name" value="AAA"/>
    <property type="match status" value="1"/>
</dbReference>
<dbReference type="PROSITE" id="PS00211">
    <property type="entry name" value="ABC_TRANSPORTER_1"/>
    <property type="match status" value="1"/>
</dbReference>
<proteinExistence type="inferred from homology"/>
<dbReference type="Gene3D" id="3.90.70.10">
    <property type="entry name" value="Cysteine proteinases"/>
    <property type="match status" value="1"/>
</dbReference>
<dbReference type="NCBIfam" id="TIGR03375">
    <property type="entry name" value="type_I_sec_LssB"/>
    <property type="match status" value="1"/>
</dbReference>
<dbReference type="GO" id="GO:0006508">
    <property type="term" value="P:proteolysis"/>
    <property type="evidence" value="ECO:0007669"/>
    <property type="project" value="InterPro"/>
</dbReference>
<dbReference type="InterPro" id="IPR003439">
    <property type="entry name" value="ABC_transporter-like_ATP-bd"/>
</dbReference>
<dbReference type="InterPro" id="IPR027417">
    <property type="entry name" value="P-loop_NTPase"/>
</dbReference>
<evidence type="ECO:0000256" key="9">
    <source>
        <dbReference type="ARBA" id="ARBA00022989"/>
    </source>
</evidence>
<dbReference type="InterPro" id="IPR003593">
    <property type="entry name" value="AAA+_ATPase"/>
</dbReference>
<dbReference type="EMBL" id="CP045644">
    <property type="protein sequence ID" value="QFZ83303.1"/>
    <property type="molecule type" value="Genomic_DNA"/>
</dbReference>
<dbReference type="SUPFAM" id="SSF52540">
    <property type="entry name" value="P-loop containing nucleoside triphosphate hydrolases"/>
    <property type="match status" value="1"/>
</dbReference>
<name>A0A5Q0M1A2_VARPD</name>
<keyword evidence="7" id="KW-0378">Hydrolase</keyword>
<evidence type="ECO:0000256" key="7">
    <source>
        <dbReference type="ARBA" id="ARBA00022801"/>
    </source>
</evidence>
<organism evidence="18 19">
    <name type="scientific">Variovorax paradoxus</name>
    <dbReference type="NCBI Taxonomy" id="34073"/>
    <lineage>
        <taxon>Bacteria</taxon>
        <taxon>Pseudomonadati</taxon>
        <taxon>Pseudomonadota</taxon>
        <taxon>Betaproteobacteria</taxon>
        <taxon>Burkholderiales</taxon>
        <taxon>Comamonadaceae</taxon>
        <taxon>Variovorax</taxon>
    </lineage>
</organism>
<evidence type="ECO:0000259" key="16">
    <source>
        <dbReference type="PROSITE" id="PS50929"/>
    </source>
</evidence>
<feature type="transmembrane region" description="Helical" evidence="14">
    <location>
        <begin position="399"/>
        <end position="420"/>
    </location>
</feature>
<evidence type="ECO:0000256" key="13">
    <source>
        <dbReference type="ARBA" id="ARBA00072252"/>
    </source>
</evidence>
<evidence type="ECO:0000256" key="11">
    <source>
        <dbReference type="ARBA" id="ARBA00055355"/>
    </source>
</evidence>
<dbReference type="CDD" id="cd18587">
    <property type="entry name" value="ABC_6TM_LapB_like"/>
    <property type="match status" value="1"/>
</dbReference>
<feature type="domain" description="ABC transporter" evidence="15">
    <location>
        <begin position="492"/>
        <end position="731"/>
    </location>
</feature>
<evidence type="ECO:0000256" key="3">
    <source>
        <dbReference type="ARBA" id="ARBA00022475"/>
    </source>
</evidence>
<dbReference type="Pfam" id="PF00664">
    <property type="entry name" value="ABC_membrane"/>
    <property type="match status" value="1"/>
</dbReference>
<dbReference type="PROSITE" id="PS50929">
    <property type="entry name" value="ABC_TM1F"/>
    <property type="match status" value="1"/>
</dbReference>
<dbReference type="Proteomes" id="UP000326780">
    <property type="component" value="Chromosome"/>
</dbReference>
<dbReference type="InterPro" id="IPR005074">
    <property type="entry name" value="Peptidase_C39"/>
</dbReference>
<dbReference type="Gene3D" id="1.20.1560.10">
    <property type="entry name" value="ABC transporter type 1, transmembrane domain"/>
    <property type="match status" value="1"/>
</dbReference>
<keyword evidence="2" id="KW-0813">Transport</keyword>
<dbReference type="InterPro" id="IPR017750">
    <property type="entry name" value="ATPase_T1SS"/>
</dbReference>
<keyword evidence="3" id="KW-1003">Cell membrane</keyword>
<protein>
    <recommendedName>
        <fullName evidence="13">Cyclolysin secretion/processing ATP-binding protein CyaB</fullName>
    </recommendedName>
</protein>
<evidence type="ECO:0000313" key="18">
    <source>
        <dbReference type="EMBL" id="QFZ83303.1"/>
    </source>
</evidence>
<feature type="transmembrane region" description="Helical" evidence="14">
    <location>
        <begin position="432"/>
        <end position="454"/>
    </location>
</feature>
<dbReference type="GO" id="GO:0005886">
    <property type="term" value="C:plasma membrane"/>
    <property type="evidence" value="ECO:0007669"/>
    <property type="project" value="UniProtKB-SubCell"/>
</dbReference>
<keyword evidence="9 14" id="KW-1133">Transmembrane helix</keyword>
<keyword evidence="8" id="KW-0067">ATP-binding</keyword>
<evidence type="ECO:0000256" key="6">
    <source>
        <dbReference type="ARBA" id="ARBA00022741"/>
    </source>
</evidence>
<dbReference type="Pfam" id="PF00005">
    <property type="entry name" value="ABC_tran"/>
    <property type="match status" value="1"/>
</dbReference>
<feature type="transmembrane region" description="Helical" evidence="14">
    <location>
        <begin position="209"/>
        <end position="227"/>
    </location>
</feature>
<evidence type="ECO:0000259" key="17">
    <source>
        <dbReference type="PROSITE" id="PS50990"/>
    </source>
</evidence>
<dbReference type="GO" id="GO:0015421">
    <property type="term" value="F:ABC-type oligopeptide transporter activity"/>
    <property type="evidence" value="ECO:0007669"/>
    <property type="project" value="TreeGrafter"/>
</dbReference>
<keyword evidence="4 14" id="KW-0812">Transmembrane</keyword>
<evidence type="ECO:0000256" key="12">
    <source>
        <dbReference type="ARBA" id="ARBA00061173"/>
    </source>
</evidence>
<keyword evidence="5" id="KW-0204">Cytolysis</keyword>
<gene>
    <name evidence="18" type="ORF">GFK26_11280</name>
</gene>
<evidence type="ECO:0000256" key="4">
    <source>
        <dbReference type="ARBA" id="ARBA00022692"/>
    </source>
</evidence>
<dbReference type="GO" id="GO:0005524">
    <property type="term" value="F:ATP binding"/>
    <property type="evidence" value="ECO:0007669"/>
    <property type="project" value="UniProtKB-KW"/>
</dbReference>
<dbReference type="InterPro" id="IPR011527">
    <property type="entry name" value="ABC1_TM_dom"/>
</dbReference>
<keyword evidence="6" id="KW-0547">Nucleotide-binding</keyword>
<dbReference type="PANTHER" id="PTHR43394:SF1">
    <property type="entry name" value="ATP-BINDING CASSETTE SUB-FAMILY B MEMBER 10, MITOCHONDRIAL"/>
    <property type="match status" value="1"/>
</dbReference>
<feature type="transmembrane region" description="Helical" evidence="14">
    <location>
        <begin position="176"/>
        <end position="197"/>
    </location>
</feature>
<evidence type="ECO:0000313" key="19">
    <source>
        <dbReference type="Proteomes" id="UP000326780"/>
    </source>
</evidence>
<dbReference type="FunFam" id="3.40.50.300:FF:000299">
    <property type="entry name" value="ABC transporter ATP-binding protein/permease"/>
    <property type="match status" value="1"/>
</dbReference>
<evidence type="ECO:0000256" key="5">
    <source>
        <dbReference type="ARBA" id="ARBA00022735"/>
    </source>
</evidence>
<sequence length="738" mass="79723">MAAVIAQDAPGKAPPPTDMVAEERDTLLRAVHWLCAHHGRTLSEAALQAGLPRDVRLSPTLAVRILEQAGIGAGWVKRDVGDLLSYLFPVVALRKEGGACVITGRKGQGDKALYDVILPEAGTGTMTLNATEMNALYGGHALLSKPHAQLDDRAGPEAEESEGHWLFSTLWRYRRYYASAALAALLINILTLASTFFTMNVYDRVVPNQAYVTLWSLAIGVVFAMVFEFSARHVRSHLVDVAGKKADLILGSMLFRKLLATRMEHKPQSSGSAANQLREFESVRDFVTSATISTLSDLPFCLLFVGIIFMIGGPLALVPLLSIPLIILISVAIQWPLAKVMQENLREGSLKQGLLIESIEGIESLKAARGEGVMQQKWENFSALASTSSMKSRKLSSMAVNLVTLIQQVQTVVIVVWGVYLIHAGEFTMGALFGTVILAGRSTSPLAAVVGLAVRYQQAKTALTSLNQVMAKPADRMAERRYLAKPVFKGDVTLKKINFAYPAPPMQPAPPVLQDVSLTIKAGERIAILGNIGCGKSTLLRVMAAMYQPGAGQVLLDGVDVGQIDPADVRAAVGLLSQDARLFHGTLRDNVTIGYPAATTEEFLHVARITGIDSIAARHPRGYDMPIGEGGHGLSGGQRQLVALARCLLLRPRILLMDEPTSSMDLQTEHEFLRRMAHVTQGQTLVVATHRLSVLDLVDRIVVMDGDGKVFLDGPKDTVLARLRGAASNEPNEQAVPA</sequence>
<dbReference type="RefSeq" id="WP_153282039.1">
    <property type="nucleotide sequence ID" value="NZ_CP045644.1"/>
</dbReference>
<keyword evidence="5" id="KW-0354">Hemolysis</keyword>
<dbReference type="InterPro" id="IPR017871">
    <property type="entry name" value="ABC_transporter-like_CS"/>
</dbReference>
<feature type="transmembrane region" description="Helical" evidence="14">
    <location>
        <begin position="317"/>
        <end position="337"/>
    </location>
</feature>
<dbReference type="GO" id="GO:0008233">
    <property type="term" value="F:peptidase activity"/>
    <property type="evidence" value="ECO:0007669"/>
    <property type="project" value="InterPro"/>
</dbReference>
<dbReference type="InterPro" id="IPR039421">
    <property type="entry name" value="Type_1_exporter"/>
</dbReference>
<dbReference type="PROSITE" id="PS50990">
    <property type="entry name" value="PEPTIDASE_C39"/>
    <property type="match status" value="1"/>
</dbReference>
<dbReference type="SUPFAM" id="SSF90123">
    <property type="entry name" value="ABC transporter transmembrane region"/>
    <property type="match status" value="1"/>
</dbReference>
<evidence type="ECO:0000256" key="2">
    <source>
        <dbReference type="ARBA" id="ARBA00022448"/>
    </source>
</evidence>
<feature type="domain" description="ABC transmembrane type-1" evidence="16">
    <location>
        <begin position="180"/>
        <end position="458"/>
    </location>
</feature>
<dbReference type="GO" id="GO:0016887">
    <property type="term" value="F:ATP hydrolysis activity"/>
    <property type="evidence" value="ECO:0007669"/>
    <property type="project" value="InterPro"/>
</dbReference>
<evidence type="ECO:0000256" key="10">
    <source>
        <dbReference type="ARBA" id="ARBA00023136"/>
    </source>
</evidence>
<comment type="function">
    <text evidence="11">Involved in the export of calmodulin-sensitive adenylate cyclase-hemolysin (cyclolysin).</text>
</comment>
<reference evidence="18 19" key="1">
    <citation type="submission" date="2019-10" db="EMBL/GenBank/DDBJ databases">
        <title>Complete genome sequence of Variovorax paradoxus 5C-2.</title>
        <authorList>
            <person name="Gogoleva N.E."/>
            <person name="Balkin A.S."/>
        </authorList>
    </citation>
    <scope>NUCLEOTIDE SEQUENCE [LARGE SCALE GENOMIC DNA]</scope>
    <source>
        <strain evidence="18 19">5C-2</strain>
    </source>
</reference>
<accession>A0A5Q0M1A2</accession>
<comment type="subcellular location">
    <subcellularLocation>
        <location evidence="1">Cell membrane</location>
        <topology evidence="1">Multi-pass membrane protein</topology>
    </subcellularLocation>
</comment>
<evidence type="ECO:0000256" key="8">
    <source>
        <dbReference type="ARBA" id="ARBA00022840"/>
    </source>
</evidence>
<evidence type="ECO:0000256" key="14">
    <source>
        <dbReference type="SAM" id="Phobius"/>
    </source>
</evidence>
<dbReference type="PANTHER" id="PTHR43394">
    <property type="entry name" value="ATP-DEPENDENT PERMEASE MDL1, MITOCHONDRIAL"/>
    <property type="match status" value="1"/>
</dbReference>